<dbReference type="Pfam" id="PF05193">
    <property type="entry name" value="Peptidase_M16_C"/>
    <property type="match status" value="1"/>
</dbReference>
<dbReference type="PANTHER" id="PTHR11851:SF226">
    <property type="entry name" value="CYTOCHROME B-C1 COMPLEX SUBUNIT 2, MITOCHONDRIAL"/>
    <property type="match status" value="1"/>
</dbReference>
<keyword evidence="2" id="KW-0809">Transit peptide</keyword>
<dbReference type="InterPro" id="IPR011249">
    <property type="entry name" value="Metalloenz_LuxS/M16"/>
</dbReference>
<dbReference type="FunFam" id="3.30.830.10:FF:000039">
    <property type="entry name" value="Ubiquinol-cytochrome c reductase core subunit 2"/>
    <property type="match status" value="1"/>
</dbReference>
<evidence type="ECO:0008006" key="9">
    <source>
        <dbReference type="Google" id="ProtNLM"/>
    </source>
</evidence>
<dbReference type="Gene3D" id="3.30.830.10">
    <property type="entry name" value="Metalloenzyme, LuxS/M16 peptidase-like"/>
    <property type="match status" value="2"/>
</dbReference>
<evidence type="ECO:0000256" key="2">
    <source>
        <dbReference type="ARBA" id="ARBA00022946"/>
    </source>
</evidence>
<evidence type="ECO:0000256" key="4">
    <source>
        <dbReference type="SAM" id="MobiDB-lite"/>
    </source>
</evidence>
<dbReference type="Proteomes" id="UP000092445">
    <property type="component" value="Unassembled WGS sequence"/>
</dbReference>
<dbReference type="STRING" id="7398.A0A1B0A355"/>
<dbReference type="FunFam" id="3.30.830.10:FF:000021">
    <property type="entry name" value="Cytochrome b-c1 complex subunit 2"/>
    <property type="match status" value="1"/>
</dbReference>
<accession>A0A1B0A355</accession>
<reference evidence="7" key="2">
    <citation type="submission" date="2020-05" db="UniProtKB">
        <authorList>
            <consortium name="EnsemblMetazoa"/>
        </authorList>
    </citation>
    <scope>IDENTIFICATION</scope>
    <source>
        <strain evidence="7">IAEA</strain>
    </source>
</reference>
<dbReference type="GO" id="GO:0046872">
    <property type="term" value="F:metal ion binding"/>
    <property type="evidence" value="ECO:0007669"/>
    <property type="project" value="InterPro"/>
</dbReference>
<dbReference type="SUPFAM" id="SSF63411">
    <property type="entry name" value="LuxS/MPP-like metallohydrolase"/>
    <property type="match status" value="2"/>
</dbReference>
<dbReference type="GO" id="GO:0016020">
    <property type="term" value="C:membrane"/>
    <property type="evidence" value="ECO:0007669"/>
    <property type="project" value="UniProtKB-ARBA"/>
</dbReference>
<dbReference type="InterPro" id="IPR007863">
    <property type="entry name" value="Peptidase_M16_C"/>
</dbReference>
<dbReference type="InterPro" id="IPR011765">
    <property type="entry name" value="Pept_M16_N"/>
</dbReference>
<keyword evidence="8" id="KW-1185">Reference proteome</keyword>
<feature type="domain" description="Peptidase M16 N-terminal" evidence="5">
    <location>
        <begin position="46"/>
        <end position="187"/>
    </location>
</feature>
<evidence type="ECO:0000256" key="3">
    <source>
        <dbReference type="ARBA" id="ARBA00023128"/>
    </source>
</evidence>
<comment type="subcellular location">
    <subcellularLocation>
        <location evidence="1">Mitochondrion</location>
    </subcellularLocation>
</comment>
<sequence length="444" mass="46569">MRARSKLFQNNERIHMRRGFSAAPNPRPLGQPAQVQTKVLENKVVVASAESQLPVCRVSITFRAGARFENYESLGASHMLRIAGSLSSQNATAFALTRNLQQKGISLSVTSDREVVSYTVESTLDGVECGLHYLQEVVQPAFKPWELSDAVPWIKTQAAAVPPQVRAVELAHKSAFRHGLGNSVYIPKFHIGSLSSETLLHYVANNCTASRCAVVGVGVEHDALVGFARSLPLKSGDGKSDASTYHGGDARKDTPGNYTHVAVAGPGAGVSNQKEALAFSVLQYAMGAGTFTKRGNVNGAMGQAVHAAVGEGNFAFAALNASYLDAGLFGFVVSADAQKVGKAISAATKVLKSGSVSENDVNRGKALLKRAVLEAYGTDKDVLTEMGVQACLTKQVQSADALVSAIDSVSAQDVQAAAKKAGSSNLSVGAVGNLSHVPYASELV</sequence>
<dbReference type="Pfam" id="PF00675">
    <property type="entry name" value="Peptidase_M16"/>
    <property type="match status" value="1"/>
</dbReference>
<dbReference type="AlphaFoldDB" id="A0A1B0A355"/>
<dbReference type="GO" id="GO:0005739">
    <property type="term" value="C:mitochondrion"/>
    <property type="evidence" value="ECO:0007669"/>
    <property type="project" value="UniProtKB-SubCell"/>
</dbReference>
<keyword evidence="3" id="KW-0496">Mitochondrion</keyword>
<dbReference type="VEuPathDB" id="VectorBase:GPAI033032"/>
<name>A0A1B0A355_GLOPL</name>
<organism evidence="7 8">
    <name type="scientific">Glossina pallidipes</name>
    <name type="common">Tsetse fly</name>
    <dbReference type="NCBI Taxonomy" id="7398"/>
    <lineage>
        <taxon>Eukaryota</taxon>
        <taxon>Metazoa</taxon>
        <taxon>Ecdysozoa</taxon>
        <taxon>Arthropoda</taxon>
        <taxon>Hexapoda</taxon>
        <taxon>Insecta</taxon>
        <taxon>Pterygota</taxon>
        <taxon>Neoptera</taxon>
        <taxon>Endopterygota</taxon>
        <taxon>Diptera</taxon>
        <taxon>Brachycera</taxon>
        <taxon>Muscomorpha</taxon>
        <taxon>Hippoboscoidea</taxon>
        <taxon>Glossinidae</taxon>
        <taxon>Glossina</taxon>
    </lineage>
</organism>
<dbReference type="EnsemblMetazoa" id="GPAI033032-RA">
    <property type="protein sequence ID" value="GPAI033032-PA"/>
    <property type="gene ID" value="GPAI033032"/>
</dbReference>
<evidence type="ECO:0000259" key="5">
    <source>
        <dbReference type="Pfam" id="PF00675"/>
    </source>
</evidence>
<evidence type="ECO:0000259" key="6">
    <source>
        <dbReference type="Pfam" id="PF05193"/>
    </source>
</evidence>
<dbReference type="PANTHER" id="PTHR11851">
    <property type="entry name" value="METALLOPROTEASE"/>
    <property type="match status" value="1"/>
</dbReference>
<evidence type="ECO:0000313" key="8">
    <source>
        <dbReference type="Proteomes" id="UP000092445"/>
    </source>
</evidence>
<feature type="region of interest" description="Disordered" evidence="4">
    <location>
        <begin position="234"/>
        <end position="253"/>
    </location>
</feature>
<protein>
    <recommendedName>
        <fullName evidence="9">Peptidase M16 N-terminal domain-containing protein</fullName>
    </recommendedName>
</protein>
<dbReference type="InterPro" id="IPR050361">
    <property type="entry name" value="MPP/UQCRC_Complex"/>
</dbReference>
<feature type="domain" description="Peptidase M16 C-terminal" evidence="6">
    <location>
        <begin position="193"/>
        <end position="367"/>
    </location>
</feature>
<proteinExistence type="predicted"/>
<evidence type="ECO:0000256" key="1">
    <source>
        <dbReference type="ARBA" id="ARBA00004173"/>
    </source>
</evidence>
<evidence type="ECO:0000313" key="7">
    <source>
        <dbReference type="EnsemblMetazoa" id="GPAI033032-PA"/>
    </source>
</evidence>
<reference evidence="8" key="1">
    <citation type="submission" date="2014-03" db="EMBL/GenBank/DDBJ databases">
        <authorList>
            <person name="Aksoy S."/>
            <person name="Warren W."/>
            <person name="Wilson R.K."/>
        </authorList>
    </citation>
    <scope>NUCLEOTIDE SEQUENCE [LARGE SCALE GENOMIC DNA]</scope>
    <source>
        <strain evidence="8">IAEA</strain>
    </source>
</reference>